<evidence type="ECO:0000256" key="8">
    <source>
        <dbReference type="ARBA" id="ARBA00023077"/>
    </source>
</evidence>
<keyword evidence="4" id="KW-0812">Transmembrane</keyword>
<evidence type="ECO:0000256" key="2">
    <source>
        <dbReference type="ARBA" id="ARBA00022448"/>
    </source>
</evidence>
<evidence type="ECO:0000256" key="9">
    <source>
        <dbReference type="ARBA" id="ARBA00023136"/>
    </source>
</evidence>
<protein>
    <submittedName>
        <fullName evidence="13">Ferrienterobactin receptor</fullName>
    </submittedName>
</protein>
<dbReference type="InterPro" id="IPR039426">
    <property type="entry name" value="TonB-dep_rcpt-like"/>
</dbReference>
<name>A0A1J5RND1_9ZZZZ</name>
<organism evidence="13">
    <name type="scientific">mine drainage metagenome</name>
    <dbReference type="NCBI Taxonomy" id="410659"/>
    <lineage>
        <taxon>unclassified sequences</taxon>
        <taxon>metagenomes</taxon>
        <taxon>ecological metagenomes</taxon>
    </lineage>
</organism>
<dbReference type="Gene3D" id="2.40.170.20">
    <property type="entry name" value="TonB-dependent receptor, beta-barrel domain"/>
    <property type="match status" value="1"/>
</dbReference>
<keyword evidence="7" id="KW-0406">Ion transport</keyword>
<dbReference type="SUPFAM" id="SSF56935">
    <property type="entry name" value="Porins"/>
    <property type="match status" value="1"/>
</dbReference>
<keyword evidence="3" id="KW-0410">Iron transport</keyword>
<feature type="domain" description="TonB-dependent receptor-like beta-barrel" evidence="11">
    <location>
        <begin position="442"/>
        <end position="814"/>
    </location>
</feature>
<evidence type="ECO:0000256" key="6">
    <source>
        <dbReference type="ARBA" id="ARBA00023004"/>
    </source>
</evidence>
<dbReference type="Gene3D" id="2.170.130.10">
    <property type="entry name" value="TonB-dependent receptor, plug domain"/>
    <property type="match status" value="1"/>
</dbReference>
<evidence type="ECO:0000256" key="3">
    <source>
        <dbReference type="ARBA" id="ARBA00022496"/>
    </source>
</evidence>
<keyword evidence="10" id="KW-0998">Cell outer membrane</keyword>
<dbReference type="InterPro" id="IPR037066">
    <property type="entry name" value="Plug_dom_sf"/>
</dbReference>
<comment type="caution">
    <text evidence="13">The sequence shown here is derived from an EMBL/GenBank/DDBJ whole genome shotgun (WGS) entry which is preliminary data.</text>
</comment>
<dbReference type="InterPro" id="IPR000531">
    <property type="entry name" value="Beta-barrel_TonB"/>
</dbReference>
<dbReference type="InterPro" id="IPR036942">
    <property type="entry name" value="Beta-barrel_TonB_sf"/>
</dbReference>
<dbReference type="AlphaFoldDB" id="A0A1J5RND1"/>
<dbReference type="GO" id="GO:0015344">
    <property type="term" value="F:siderophore uptake transmembrane transporter activity"/>
    <property type="evidence" value="ECO:0007669"/>
    <property type="project" value="TreeGrafter"/>
</dbReference>
<dbReference type="PANTHER" id="PTHR32552:SF89">
    <property type="entry name" value="CATECHOLATE SIDEROPHORE RECEPTOR FIU"/>
    <property type="match status" value="1"/>
</dbReference>
<evidence type="ECO:0000256" key="1">
    <source>
        <dbReference type="ARBA" id="ARBA00004571"/>
    </source>
</evidence>
<evidence type="ECO:0000256" key="4">
    <source>
        <dbReference type="ARBA" id="ARBA00022692"/>
    </source>
</evidence>
<comment type="subcellular location">
    <subcellularLocation>
        <location evidence="1">Cell outer membrane</location>
        <topology evidence="1">Multi-pass membrane protein</topology>
    </subcellularLocation>
</comment>
<evidence type="ECO:0000256" key="5">
    <source>
        <dbReference type="ARBA" id="ARBA00022729"/>
    </source>
</evidence>
<evidence type="ECO:0000259" key="11">
    <source>
        <dbReference type="Pfam" id="PF00593"/>
    </source>
</evidence>
<dbReference type="InterPro" id="IPR012910">
    <property type="entry name" value="Plug_dom"/>
</dbReference>
<evidence type="ECO:0000313" key="13">
    <source>
        <dbReference type="EMBL" id="OIQ97074.1"/>
    </source>
</evidence>
<sequence>MKYPAPSASGPIYSHTRRAALIGAIALLATLPVVMRAQAVSDTGSTDASSGNTKPQTSSDDILKLDAVVVTAATRPGMTKMESSVSVSSLDSTDLRNSVPRYTSEILRDIPAIRVESSSGEGNTNIAVRGLPISTGGAKYVQLQEDGLPILQFGDIAFGTADEFLRADATLATVESVRGGSASTFASNAPGGVINFISKTGEYEGGTLTYTRGLDFRSDRVDLGYGGPINDSTRFFVGGFFRTGEGAKTADYNANDGGQLKANLTRTFANGYIRLYLKFLNDRTLSFMPVPMQITGSDSNPTFSSLPSFNALRGAINSPYLSTILASGVAGATHAYDIRDGIHAISTAIGAEASFDIAGGWHLTDRFRISKNSGDFIDPYPAATDSAQVIADGLAGPGATLRYANGPSAGQSINPATLNGNGLLMRVHLFNTQLNDLGNTFNDLKLNRLFKVGSTEIDVTGGLFSSTQEINMDWVWNAYLMEVKGRDAALVDVFNAQGAKLTDNGLIAYGTNYPGGWGNLQRAYRTSYTDDAPYAALSAKIGRLTVDASVRSDNGRARGSYADTKVVSRDVNGDGVISYPEQTAAIIDLSNPSPVNYNWSFTSYSVGANYAFSRDLSAFARFSRGGSAGADRELWANGLVTPSGSFVSGGSPVAETRQTELGLKTIARHLLPGRLEFYATLFQARASEVSNDPTLAAKGMPTVFAANYMATGLELESAYRYGNLEVRVGATYTHSRNVDTGTIPQRTPDWMYQITPTYSLFNRRLTFGGAIIGVTKSFAGNDNTLVQPGYTYVNAFVGYQLSKGLDLSVGVNNLFDTIGITEVDSGRSGPAGNVINARSITGRTTTASITYTF</sequence>
<keyword evidence="13" id="KW-0675">Receptor</keyword>
<evidence type="ECO:0000259" key="12">
    <source>
        <dbReference type="Pfam" id="PF07715"/>
    </source>
</evidence>
<proteinExistence type="predicted"/>
<dbReference type="PROSITE" id="PS52016">
    <property type="entry name" value="TONB_DEPENDENT_REC_3"/>
    <property type="match status" value="1"/>
</dbReference>
<keyword evidence="8" id="KW-0798">TonB box</keyword>
<dbReference type="PANTHER" id="PTHR32552">
    <property type="entry name" value="FERRICHROME IRON RECEPTOR-RELATED"/>
    <property type="match status" value="1"/>
</dbReference>
<feature type="domain" description="TonB-dependent receptor plug" evidence="12">
    <location>
        <begin position="80"/>
        <end position="193"/>
    </location>
</feature>
<evidence type="ECO:0000256" key="7">
    <source>
        <dbReference type="ARBA" id="ARBA00023065"/>
    </source>
</evidence>
<dbReference type="EMBL" id="MLJW01000138">
    <property type="protein sequence ID" value="OIQ97074.1"/>
    <property type="molecule type" value="Genomic_DNA"/>
</dbReference>
<keyword evidence="6" id="KW-0408">Iron</keyword>
<dbReference type="GO" id="GO:0009279">
    <property type="term" value="C:cell outer membrane"/>
    <property type="evidence" value="ECO:0007669"/>
    <property type="project" value="UniProtKB-SubCell"/>
</dbReference>
<keyword evidence="5" id="KW-0732">Signal</keyword>
<dbReference type="Pfam" id="PF07715">
    <property type="entry name" value="Plug"/>
    <property type="match status" value="1"/>
</dbReference>
<keyword evidence="9" id="KW-0472">Membrane</keyword>
<keyword evidence="2" id="KW-0813">Transport</keyword>
<reference evidence="13" key="1">
    <citation type="submission" date="2016-10" db="EMBL/GenBank/DDBJ databases">
        <title>Sequence of Gallionella enrichment culture.</title>
        <authorList>
            <person name="Poehlein A."/>
            <person name="Muehling M."/>
            <person name="Daniel R."/>
        </authorList>
    </citation>
    <scope>NUCLEOTIDE SEQUENCE</scope>
</reference>
<dbReference type="Pfam" id="PF00593">
    <property type="entry name" value="TonB_dep_Rec_b-barrel"/>
    <property type="match status" value="1"/>
</dbReference>
<accession>A0A1J5RND1</accession>
<evidence type="ECO:0000256" key="10">
    <source>
        <dbReference type="ARBA" id="ARBA00023237"/>
    </source>
</evidence>
<gene>
    <name evidence="13" type="primary">fepA</name>
    <name evidence="13" type="ORF">GALL_208990</name>
</gene>